<accession>A0ABZ1D895</accession>
<feature type="region of interest" description="Disordered" evidence="1">
    <location>
        <begin position="531"/>
        <end position="560"/>
    </location>
</feature>
<feature type="compositionally biased region" description="Polar residues" evidence="1">
    <location>
        <begin position="347"/>
        <end position="373"/>
    </location>
</feature>
<feature type="compositionally biased region" description="Polar residues" evidence="1">
    <location>
        <begin position="1103"/>
        <end position="1114"/>
    </location>
</feature>
<feature type="region of interest" description="Disordered" evidence="1">
    <location>
        <begin position="702"/>
        <end position="728"/>
    </location>
</feature>
<feature type="compositionally biased region" description="Low complexity" evidence="1">
    <location>
        <begin position="1238"/>
        <end position="1247"/>
    </location>
</feature>
<feature type="region of interest" description="Disordered" evidence="1">
    <location>
        <begin position="1"/>
        <end position="75"/>
    </location>
</feature>
<feature type="compositionally biased region" description="Polar residues" evidence="1">
    <location>
        <begin position="793"/>
        <end position="811"/>
    </location>
</feature>
<dbReference type="EMBL" id="CP141889">
    <property type="protein sequence ID" value="WRT69529.1"/>
    <property type="molecule type" value="Genomic_DNA"/>
</dbReference>
<dbReference type="Pfam" id="PF00621">
    <property type="entry name" value="RhoGEF"/>
    <property type="match status" value="1"/>
</dbReference>
<feature type="compositionally biased region" description="Low complexity" evidence="1">
    <location>
        <begin position="1129"/>
        <end position="1145"/>
    </location>
</feature>
<evidence type="ECO:0000259" key="2">
    <source>
        <dbReference type="PROSITE" id="PS50010"/>
    </source>
</evidence>
<evidence type="ECO:0000256" key="1">
    <source>
        <dbReference type="SAM" id="MobiDB-lite"/>
    </source>
</evidence>
<sequence length="1341" mass="146072">MRIIKRRSTSDLSQEARSSTSLLVTSGIPVPPVPGPSYSRTDETIPAKGQKLKKKRDSAEMKYPPTSFGQSGGGWSFGKMRSLKGKSRMNQSAEVSDFEDDAASVNQDHLVDGIASRDNTMSNVSPPFTPQVRVSTVPPTTHSERIPDPASAFTPIAPQGFPQTDISRIPLSSSSSHVPYAQPHRHVVDFTPEALQTSSVLVPEIPQGGEFLVPPSSRPQLISAPSATSATQSFESSDSSYPLVTHDHDVGPHPHPHPRPVLPPTSPRKLTKRRPVSAIYDQVELLERPSFSPDQRSNYSRPLPLHDLSTQTTNVLPTSHLLLASSLSSLPLPEGAAPPQNPADWSLNRNPSSSTNASSGMTPSTDESGTLETPNNALLISSRGELGLWDHIQNHGPALSRASTFSYREGDDGSRPKREGYFAEKTPVRDKVSLIRDSHTAELPHSGQTSSDGDISPTFSTTVSTVTYTPTASSGSETTTKVPRSLRMSTSNLDIQSSRCQFHELPGEHNTVSNPTSKKRVDLHTEPHLAECSDSSTHVQTPDCPSRSRPPLVHLRSSSLGNMSTNTNSIYSMGEINTAFNAVVAPATTIHVSSPLKDRLPNELSPTASRGVAEMLSGFENSSKAVRRAFDNERERGEWPSNLSSSISGIDEQHSPRRFHTARPAPFPPRFANARPPLSPILRSATSAVSPKKLVSFTSTMTNDVDETPSTSSARPMMPGRSGSLSRLWRRLSSSGSISKLRKDLDEDIPPVPQTKKSEWFGAVVQSPKDEQFATPYEKKMASRMRRSKGSLDLTSVNKENSTSLTSILKQGTSSSEGSHGVSVSSGSRRPKGNGRIVGVPPPRAQSVPLPIRSDTPPVLPLLEPSPPLTNPLSPAETSPRESSTSPLRDDNLTSADAGPSFIPIRSFKKVSKSSDRDWKTPLGPYTPPLSAIVNEYFQDLESSTSSDTPNSVFDREVTIHRASLHENVELQSYDAKRRYRQSLVEIKDDEAFHATVEQLVKLESDGRVRMTRAGGAALRHSEFPPIFRTPSKDSMEKHVRQENIRAWFVTRELVQGERRHGRLLAMGVAAVQSSSHSRKTIPPVPPLPKNDDHRDTPLVASASLTAHSRSGSGSNKNPSSRLRRPRNSTHGTPSTSSPTPTTHPDSLLQKSPLQILVHQLPKLHALSLSLSEAFEHDPSPYGVADAFVSMEESMTKAISEWAGQVGEVVFSGIGEELNKILDEQRLSRRGRRRRSGDGSSPSFGSTDDTDSDEGRLGFADIIIMPIQRASRYKLLFQELSTKLPPNSHTALKIHRALEAAIRLAAECDKCQSFDLNALRRQGKKGKRIRPVSVGPGMSGW</sequence>
<feature type="region of interest" description="Disordered" evidence="1">
    <location>
        <begin position="287"/>
        <end position="306"/>
    </location>
</feature>
<dbReference type="Proteomes" id="UP001329825">
    <property type="component" value="Chromosome 9"/>
</dbReference>
<feature type="region of interest" description="Disordered" evidence="1">
    <location>
        <begin position="768"/>
        <end position="901"/>
    </location>
</feature>
<dbReference type="GeneID" id="87958646"/>
<feature type="region of interest" description="Disordered" evidence="1">
    <location>
        <begin position="211"/>
        <end position="275"/>
    </location>
</feature>
<feature type="compositionally biased region" description="Basic and acidic residues" evidence="1">
    <location>
        <begin position="768"/>
        <end position="781"/>
    </location>
</feature>
<organism evidence="3 4">
    <name type="scientific">Kwoniella shivajii</name>
    <dbReference type="NCBI Taxonomy" id="564305"/>
    <lineage>
        <taxon>Eukaryota</taxon>
        <taxon>Fungi</taxon>
        <taxon>Dikarya</taxon>
        <taxon>Basidiomycota</taxon>
        <taxon>Agaricomycotina</taxon>
        <taxon>Tremellomycetes</taxon>
        <taxon>Tremellales</taxon>
        <taxon>Cryptococcaceae</taxon>
        <taxon>Kwoniella</taxon>
    </lineage>
</organism>
<feature type="region of interest" description="Disordered" evidence="1">
    <location>
        <begin position="1070"/>
        <end position="1148"/>
    </location>
</feature>
<feature type="region of interest" description="Disordered" evidence="1">
    <location>
        <begin position="332"/>
        <end position="373"/>
    </location>
</feature>
<dbReference type="PROSITE" id="PS50010">
    <property type="entry name" value="DH_2"/>
    <property type="match status" value="1"/>
</dbReference>
<dbReference type="RefSeq" id="XP_062794268.1">
    <property type="nucleotide sequence ID" value="XM_062938217.1"/>
</dbReference>
<feature type="compositionally biased region" description="Polar residues" evidence="1">
    <location>
        <begin position="10"/>
        <end position="24"/>
    </location>
</feature>
<evidence type="ECO:0000313" key="3">
    <source>
        <dbReference type="EMBL" id="WRT69529.1"/>
    </source>
</evidence>
<gene>
    <name evidence="3" type="ORF">IL334_006516</name>
</gene>
<feature type="region of interest" description="Disordered" evidence="1">
    <location>
        <begin position="120"/>
        <end position="147"/>
    </location>
</feature>
<proteinExistence type="predicted"/>
<feature type="region of interest" description="Disordered" evidence="1">
    <location>
        <begin position="1227"/>
        <end position="1252"/>
    </location>
</feature>
<feature type="compositionally biased region" description="Polar residues" evidence="1">
    <location>
        <begin position="218"/>
        <end position="242"/>
    </location>
</feature>
<feature type="region of interest" description="Disordered" evidence="1">
    <location>
        <begin position="637"/>
        <end position="656"/>
    </location>
</feature>
<keyword evidence="4" id="KW-1185">Reference proteome</keyword>
<dbReference type="InterPro" id="IPR035899">
    <property type="entry name" value="DBL_dom_sf"/>
</dbReference>
<evidence type="ECO:0000313" key="4">
    <source>
        <dbReference type="Proteomes" id="UP001329825"/>
    </source>
</evidence>
<feature type="compositionally biased region" description="Polar residues" evidence="1">
    <location>
        <begin position="120"/>
        <end position="141"/>
    </location>
</feature>
<feature type="compositionally biased region" description="Polar residues" evidence="1">
    <location>
        <begin position="702"/>
        <end position="714"/>
    </location>
</feature>
<dbReference type="InterPro" id="IPR000219">
    <property type="entry name" value="DH_dom"/>
</dbReference>
<dbReference type="Gene3D" id="1.20.900.10">
    <property type="entry name" value="Dbl homology (DH) domain"/>
    <property type="match status" value="1"/>
</dbReference>
<feature type="domain" description="DH" evidence="2">
    <location>
        <begin position="1256"/>
        <end position="1311"/>
    </location>
</feature>
<feature type="compositionally biased region" description="Pro residues" evidence="1">
    <location>
        <begin position="858"/>
        <end position="870"/>
    </location>
</feature>
<feature type="compositionally biased region" description="Low complexity" evidence="1">
    <location>
        <begin position="812"/>
        <end position="828"/>
    </location>
</feature>
<name>A0ABZ1D895_9TREE</name>
<protein>
    <recommendedName>
        <fullName evidence="2">DH domain-containing protein</fullName>
    </recommendedName>
</protein>
<reference evidence="3 4" key="1">
    <citation type="submission" date="2024-01" db="EMBL/GenBank/DDBJ databases">
        <title>Comparative genomics of Cryptococcus and Kwoniella reveals pathogenesis evolution and contrasting modes of karyotype evolution via chromosome fusion or intercentromeric recombination.</title>
        <authorList>
            <person name="Coelho M.A."/>
            <person name="David-Palma M."/>
            <person name="Shea T."/>
            <person name="Bowers K."/>
            <person name="McGinley-Smith S."/>
            <person name="Mohammad A.W."/>
            <person name="Gnirke A."/>
            <person name="Yurkov A.M."/>
            <person name="Nowrousian M."/>
            <person name="Sun S."/>
            <person name="Cuomo C.A."/>
            <person name="Heitman J."/>
        </authorList>
    </citation>
    <scope>NUCLEOTIDE SEQUENCE [LARGE SCALE GENOMIC DNA]</scope>
    <source>
        <strain evidence="3">CBS 11374</strain>
    </source>
</reference>
<dbReference type="SUPFAM" id="SSF48065">
    <property type="entry name" value="DBL homology domain (DH-domain)"/>
    <property type="match status" value="1"/>
</dbReference>